<dbReference type="CDD" id="cd00559">
    <property type="entry name" value="Cyanase_C"/>
    <property type="match status" value="1"/>
</dbReference>
<sequence length="148" mass="16911">MDEARCKERILYAKQEKGFSYEELGQKVGRNKVWVAAAIQGQASMDEEEANVLTKTLDLQEDEIVSYLTSIPTKGSIDKDVPVDPLIYRFHEITQVYGTTLKEIIHEEFGDGIMSAIDFTMDVEKKEDPNGDRVIVTMDGKFLPYKKW</sequence>
<accession>A0A1I2BRS4</accession>
<dbReference type="EMBL" id="FONT01000002">
    <property type="protein sequence ID" value="SFE58802.1"/>
    <property type="molecule type" value="Genomic_DNA"/>
</dbReference>
<dbReference type="PIRSF" id="PIRSF001263">
    <property type="entry name" value="Cyanate_hydratas"/>
    <property type="match status" value="1"/>
</dbReference>
<comment type="function">
    <text evidence="1 3">Catalyzes the reaction of cyanate with bicarbonate to produce ammonia and carbon dioxide.</text>
</comment>
<feature type="active site" evidence="3">
    <location>
        <position position="89"/>
    </location>
</feature>
<keyword evidence="6" id="KW-1185">Reference proteome</keyword>
<evidence type="ECO:0000259" key="4">
    <source>
        <dbReference type="SMART" id="SM01116"/>
    </source>
</evidence>
<dbReference type="EC" id="4.2.1.104" evidence="3"/>
<dbReference type="RefSeq" id="WP_091659078.1">
    <property type="nucleotide sequence ID" value="NZ_FONT01000002.1"/>
</dbReference>
<dbReference type="InterPro" id="IPR048564">
    <property type="entry name" value="CYNS_N"/>
</dbReference>
<evidence type="ECO:0000256" key="1">
    <source>
        <dbReference type="ARBA" id="ARBA00003561"/>
    </source>
</evidence>
<evidence type="ECO:0000313" key="5">
    <source>
        <dbReference type="EMBL" id="SFE58802.1"/>
    </source>
</evidence>
<protein>
    <recommendedName>
        <fullName evidence="3">Cyanate hydratase</fullName>
        <shortName evidence="3">Cyanase</shortName>
        <ecNumber evidence="3">4.2.1.104</ecNumber>
    </recommendedName>
    <alternativeName>
        <fullName evidence="3">Cyanate hydrolase</fullName>
    </alternativeName>
    <alternativeName>
        <fullName evidence="3">Cyanate lyase</fullName>
    </alternativeName>
</protein>
<feature type="active site" evidence="3">
    <location>
        <position position="115"/>
    </location>
</feature>
<evidence type="ECO:0000313" key="6">
    <source>
        <dbReference type="Proteomes" id="UP000199516"/>
    </source>
</evidence>
<keyword evidence="2 3" id="KW-0456">Lyase</keyword>
<evidence type="ECO:0000256" key="2">
    <source>
        <dbReference type="ARBA" id="ARBA00023239"/>
    </source>
</evidence>
<dbReference type="PANTHER" id="PTHR34186">
    <property type="entry name" value="CYANATE HYDRATASE"/>
    <property type="match status" value="1"/>
</dbReference>
<comment type="similarity">
    <text evidence="3">Belongs to the cyanase family.</text>
</comment>
<reference evidence="5 6" key="1">
    <citation type="submission" date="2016-10" db="EMBL/GenBank/DDBJ databases">
        <authorList>
            <person name="de Groot N.N."/>
        </authorList>
    </citation>
    <scope>NUCLEOTIDE SEQUENCE [LARGE SCALE GENOMIC DNA]</scope>
    <source>
        <strain evidence="5 6">DSM 23995</strain>
    </source>
</reference>
<gene>
    <name evidence="3" type="primary">cynS</name>
    <name evidence="5" type="ORF">SAMN05192532_102470</name>
</gene>
<dbReference type="PRINTS" id="PR01693">
    <property type="entry name" value="CYANASE"/>
</dbReference>
<dbReference type="AlphaFoldDB" id="A0A1I2BRS4"/>
<evidence type="ECO:0000256" key="3">
    <source>
        <dbReference type="HAMAP-Rule" id="MF_00535"/>
    </source>
</evidence>
<dbReference type="NCBIfam" id="NF002773">
    <property type="entry name" value="PRK02866.1"/>
    <property type="match status" value="1"/>
</dbReference>
<feature type="active site" evidence="3">
    <location>
        <position position="92"/>
    </location>
</feature>
<dbReference type="SUPFAM" id="SSF47413">
    <property type="entry name" value="lambda repressor-like DNA-binding domains"/>
    <property type="match status" value="1"/>
</dbReference>
<dbReference type="Gene3D" id="1.10.260.40">
    <property type="entry name" value="lambda repressor-like DNA-binding domains"/>
    <property type="match status" value="1"/>
</dbReference>
<dbReference type="Proteomes" id="UP000199516">
    <property type="component" value="Unassembled WGS sequence"/>
</dbReference>
<dbReference type="InterPro" id="IPR008076">
    <property type="entry name" value="Cyanase"/>
</dbReference>
<dbReference type="STRING" id="930128.SAMN05192532_102470"/>
<dbReference type="PANTHER" id="PTHR34186:SF2">
    <property type="entry name" value="CYANATE HYDRATASE"/>
    <property type="match status" value="1"/>
</dbReference>
<dbReference type="InterPro" id="IPR003712">
    <property type="entry name" value="Cyanate_lyase_C"/>
</dbReference>
<organism evidence="5 6">
    <name type="scientific">Alteribacillus iranensis</name>
    <dbReference type="NCBI Taxonomy" id="930128"/>
    <lineage>
        <taxon>Bacteria</taxon>
        <taxon>Bacillati</taxon>
        <taxon>Bacillota</taxon>
        <taxon>Bacilli</taxon>
        <taxon>Bacillales</taxon>
        <taxon>Bacillaceae</taxon>
        <taxon>Alteribacillus</taxon>
    </lineage>
</organism>
<feature type="domain" description="Cyanate lyase C-terminal" evidence="4">
    <location>
        <begin position="76"/>
        <end position="148"/>
    </location>
</feature>
<dbReference type="SMART" id="SM01116">
    <property type="entry name" value="Cyanate_lyase"/>
    <property type="match status" value="1"/>
</dbReference>
<comment type="catalytic activity">
    <reaction evidence="3">
        <text>cyanate + hydrogencarbonate + 3 H(+) = NH4(+) + 2 CO2</text>
        <dbReference type="Rhea" id="RHEA:11120"/>
        <dbReference type="ChEBI" id="CHEBI:15378"/>
        <dbReference type="ChEBI" id="CHEBI:16526"/>
        <dbReference type="ChEBI" id="CHEBI:17544"/>
        <dbReference type="ChEBI" id="CHEBI:28938"/>
        <dbReference type="ChEBI" id="CHEBI:29195"/>
        <dbReference type="EC" id="4.2.1.104"/>
    </reaction>
</comment>
<dbReference type="SUPFAM" id="SSF55234">
    <property type="entry name" value="Cyanase C-terminal domain"/>
    <property type="match status" value="1"/>
</dbReference>
<dbReference type="OrthoDB" id="9785870at2"/>
<dbReference type="Pfam" id="PF21291">
    <property type="entry name" value="CYNS_N"/>
    <property type="match status" value="1"/>
</dbReference>
<dbReference type="GO" id="GO:0003677">
    <property type="term" value="F:DNA binding"/>
    <property type="evidence" value="ECO:0007669"/>
    <property type="project" value="InterPro"/>
</dbReference>
<dbReference type="Pfam" id="PF02560">
    <property type="entry name" value="Cyanate_lyase"/>
    <property type="match status" value="1"/>
</dbReference>
<dbReference type="HAMAP" id="MF_00535">
    <property type="entry name" value="Cyanate_hydrat"/>
    <property type="match status" value="1"/>
</dbReference>
<dbReference type="InterPro" id="IPR036581">
    <property type="entry name" value="Cyanate_lyase_C_sf"/>
</dbReference>
<name>A0A1I2BRS4_9BACI</name>
<dbReference type="NCBIfam" id="TIGR00673">
    <property type="entry name" value="cynS"/>
    <property type="match status" value="1"/>
</dbReference>
<dbReference type="Gene3D" id="3.30.1160.10">
    <property type="entry name" value="Cyanate lyase, C-terminal domain"/>
    <property type="match status" value="1"/>
</dbReference>
<dbReference type="InterPro" id="IPR010982">
    <property type="entry name" value="Lambda_DNA-bd_dom_sf"/>
</dbReference>
<proteinExistence type="inferred from homology"/>
<dbReference type="GO" id="GO:0008824">
    <property type="term" value="F:cyanate hydratase activity"/>
    <property type="evidence" value="ECO:0007669"/>
    <property type="project" value="UniProtKB-UniRule"/>
</dbReference>